<feature type="transmembrane region" description="Helical" evidence="2">
    <location>
        <begin position="53"/>
        <end position="74"/>
    </location>
</feature>
<keyword evidence="2" id="KW-0812">Transmembrane</keyword>
<dbReference type="SUPFAM" id="SSF117281">
    <property type="entry name" value="Kelch motif"/>
    <property type="match status" value="1"/>
</dbReference>
<comment type="caution">
    <text evidence="3">The sequence shown here is derived from an EMBL/GenBank/DDBJ whole genome shotgun (WGS) entry which is preliminary data.</text>
</comment>
<proteinExistence type="predicted"/>
<evidence type="ECO:0000256" key="1">
    <source>
        <dbReference type="SAM" id="MobiDB-lite"/>
    </source>
</evidence>
<evidence type="ECO:0000313" key="4">
    <source>
        <dbReference type="Proteomes" id="UP000562984"/>
    </source>
</evidence>
<dbReference type="AlphaFoldDB" id="A0A849AA72"/>
<dbReference type="EMBL" id="JABEND010000008">
    <property type="protein sequence ID" value="NNG36857.1"/>
    <property type="molecule type" value="Genomic_DNA"/>
</dbReference>
<gene>
    <name evidence="3" type="ORF">HKD39_14280</name>
</gene>
<feature type="region of interest" description="Disordered" evidence="1">
    <location>
        <begin position="450"/>
        <end position="469"/>
    </location>
</feature>
<dbReference type="Proteomes" id="UP000562984">
    <property type="component" value="Unassembled WGS sequence"/>
</dbReference>
<feature type="region of interest" description="Disordered" evidence="1">
    <location>
        <begin position="1"/>
        <end position="35"/>
    </location>
</feature>
<organism evidence="3 4">
    <name type="scientific">Nakamurella aerolata</name>
    <dbReference type="NCBI Taxonomy" id="1656892"/>
    <lineage>
        <taxon>Bacteria</taxon>
        <taxon>Bacillati</taxon>
        <taxon>Actinomycetota</taxon>
        <taxon>Actinomycetes</taxon>
        <taxon>Nakamurellales</taxon>
        <taxon>Nakamurellaceae</taxon>
        <taxon>Nakamurella</taxon>
    </lineage>
</organism>
<feature type="region of interest" description="Disordered" evidence="1">
    <location>
        <begin position="334"/>
        <end position="360"/>
    </location>
</feature>
<dbReference type="RefSeq" id="WP_171200542.1">
    <property type="nucleotide sequence ID" value="NZ_JABEND010000008.1"/>
</dbReference>
<dbReference type="InterPro" id="IPR015915">
    <property type="entry name" value="Kelch-typ_b-propeller"/>
</dbReference>
<evidence type="ECO:0000256" key="2">
    <source>
        <dbReference type="SAM" id="Phobius"/>
    </source>
</evidence>
<evidence type="ECO:0008006" key="5">
    <source>
        <dbReference type="Google" id="ProtNLM"/>
    </source>
</evidence>
<name>A0A849AA72_9ACTN</name>
<evidence type="ECO:0000313" key="3">
    <source>
        <dbReference type="EMBL" id="NNG36857.1"/>
    </source>
</evidence>
<feature type="region of interest" description="Disordered" evidence="1">
    <location>
        <begin position="550"/>
        <end position="569"/>
    </location>
</feature>
<keyword evidence="2" id="KW-1133">Transmembrane helix</keyword>
<keyword evidence="2" id="KW-0472">Membrane</keyword>
<feature type="compositionally biased region" description="Low complexity" evidence="1">
    <location>
        <begin position="83"/>
        <end position="106"/>
    </location>
</feature>
<protein>
    <recommendedName>
        <fullName evidence="5">Galactose oxidase</fullName>
    </recommendedName>
</protein>
<accession>A0A849AA72</accession>
<feature type="region of interest" description="Disordered" evidence="1">
    <location>
        <begin position="83"/>
        <end position="130"/>
    </location>
</feature>
<sequence>MTDQQPDRSDDLENQLRQHLSAAYRSGANATDPQRIAADVRTGVARSSRRRTAVTSVAAAAAVVALTAGVTVAVNGQRDAAESSRSAAAAQSSPAGSAAASDAPGAPRTDSIPMQPVPEQENCGTGDLPKMNQGWSYLDNAPIAPRTPAATVWTGSTMLVVGRAGNASCSASDARQGAAYDLKTKAWSKLPDAPSPIGATGNFGSVWTGSDLVVWTAGADTALYSPSAQRWRTAPPLPFDVRGSEPDDVSHQTEQTVWDGKRIVVLAQDVKRPNHINVAALDPATLRWAELPGIDLAPGRNADQIAAAVPTEGADAGSVYLRIGWWAGIADRPAGSGAEQSGAARSGVERSGAEQSAAGRLVPEQSAAAPQLPDGAGPSDYGTVSYRLAAGAKGWAAAPSIGQREDFGQLYAAGDTLVWAGGRSSILDPKASDEGKSQLSVWTLRLPDGSAERVKTPGPRADGQWLEPGGTPIWTGDGLIYLHEYPTPGGATAERTGESVRRWSLGDDSWASLGLPMSSDGDYSVPGLVWTGSQLVGWGTAPGITIDTGSAPASGATQRPDGTSLVPLQPEPVVGIGLQFTPTEK</sequence>
<feature type="compositionally biased region" description="Basic and acidic residues" evidence="1">
    <location>
        <begin position="1"/>
        <end position="16"/>
    </location>
</feature>
<dbReference type="Gene3D" id="2.120.10.80">
    <property type="entry name" value="Kelch-type beta propeller"/>
    <property type="match status" value="1"/>
</dbReference>
<reference evidence="3 4" key="1">
    <citation type="submission" date="2020-05" db="EMBL/GenBank/DDBJ databases">
        <title>Nakamurella sp. DB0629 isolated from air conditioner.</title>
        <authorList>
            <person name="Kim D.H."/>
            <person name="Kim D.-U."/>
        </authorList>
    </citation>
    <scope>NUCLEOTIDE SEQUENCE [LARGE SCALE GENOMIC DNA]</scope>
    <source>
        <strain evidence="3 4">DB0629</strain>
    </source>
</reference>
<keyword evidence="4" id="KW-1185">Reference proteome</keyword>